<dbReference type="Pfam" id="PF09462">
    <property type="entry name" value="Mus7"/>
    <property type="match status" value="1"/>
</dbReference>
<accession>A0AA38S1F1</accession>
<evidence type="ECO:0000313" key="3">
    <source>
        <dbReference type="Proteomes" id="UP001174691"/>
    </source>
</evidence>
<dbReference type="GO" id="GO:0000724">
    <property type="term" value="P:double-strand break repair via homologous recombination"/>
    <property type="evidence" value="ECO:0007669"/>
    <property type="project" value="TreeGrafter"/>
</dbReference>
<dbReference type="GO" id="GO:0031297">
    <property type="term" value="P:replication fork processing"/>
    <property type="evidence" value="ECO:0007669"/>
    <property type="project" value="InterPro"/>
</dbReference>
<organism evidence="2 3">
    <name type="scientific">Coniochaeta hoffmannii</name>
    <dbReference type="NCBI Taxonomy" id="91930"/>
    <lineage>
        <taxon>Eukaryota</taxon>
        <taxon>Fungi</taxon>
        <taxon>Dikarya</taxon>
        <taxon>Ascomycota</taxon>
        <taxon>Pezizomycotina</taxon>
        <taxon>Sordariomycetes</taxon>
        <taxon>Sordariomycetidae</taxon>
        <taxon>Coniochaetales</taxon>
        <taxon>Coniochaetaceae</taxon>
        <taxon>Coniochaeta</taxon>
    </lineage>
</organism>
<comment type="caution">
    <text evidence="2">The sequence shown here is derived from an EMBL/GenBank/DDBJ whole genome shotgun (WGS) entry which is preliminary data.</text>
</comment>
<feature type="compositionally biased region" description="Low complexity" evidence="1">
    <location>
        <begin position="1166"/>
        <end position="1192"/>
    </location>
</feature>
<dbReference type="PANTHER" id="PTHR28122:SF1">
    <property type="entry name" value="E3 UBIQUITIN-PROTEIN LIGASE SUBSTRATE RECEPTOR MMS22"/>
    <property type="match status" value="1"/>
</dbReference>
<name>A0AA38S1F1_9PEZI</name>
<protein>
    <submittedName>
        <fullName evidence="2">Protein mms22</fullName>
    </submittedName>
</protein>
<dbReference type="Proteomes" id="UP001174691">
    <property type="component" value="Unassembled WGS sequence"/>
</dbReference>
<keyword evidence="3" id="KW-1185">Reference proteome</keyword>
<feature type="region of interest" description="Disordered" evidence="1">
    <location>
        <begin position="1218"/>
        <end position="1239"/>
    </location>
</feature>
<dbReference type="GO" id="GO:0035361">
    <property type="term" value="C:Cul8-RING ubiquitin ligase complex"/>
    <property type="evidence" value="ECO:0007669"/>
    <property type="project" value="TreeGrafter"/>
</dbReference>
<dbReference type="PANTHER" id="PTHR28122">
    <property type="entry name" value="E3 UBIQUITIN-PROTEIN LIGASE SUBSTRATE RECEPTOR MMS22"/>
    <property type="match status" value="1"/>
</dbReference>
<gene>
    <name evidence="2" type="ORF">NKR19_g3914</name>
</gene>
<feature type="region of interest" description="Disordered" evidence="1">
    <location>
        <begin position="1160"/>
        <end position="1194"/>
    </location>
</feature>
<reference evidence="2" key="1">
    <citation type="submission" date="2022-07" db="EMBL/GenBank/DDBJ databases">
        <title>Fungi with potential for degradation of polypropylene.</title>
        <authorList>
            <person name="Gostincar C."/>
        </authorList>
    </citation>
    <scope>NUCLEOTIDE SEQUENCE</scope>
    <source>
        <strain evidence="2">EXF-13287</strain>
    </source>
</reference>
<dbReference type="AlphaFoldDB" id="A0AA38S1F1"/>
<evidence type="ECO:0000256" key="1">
    <source>
        <dbReference type="SAM" id="MobiDB-lite"/>
    </source>
</evidence>
<sequence>MDGKNFRWGLWDETASSELGILIDWIAEQLLSRQPVGDNASNTKPREAAAFLLTFVVDGVSFADEDAEMAFISRSMEVVDGFLNRIDEARLSVSTSAQVRTREITEVLTYLTLVMQAVHRISSTTASLRFQVETLLTRIAKACVTSLLAGGFEELRTLYGDLQRLSARERGIRSDCVSANSWVVLMRVLENARIPRASFWDVTQTVMAESDAISGLDVRAFENLWCHMFTLLPLSEVDDYGVVKSGLRHSTPVEGWSLPQKLLKRVFSLYVANPRQPPSFNEYCRALAARCHYLVQEWGWRKCAGIIGTWFDFFGSQNLSHLRNEEVYKSPRFLEELAGTPPSLAIDPEDRCFHIFLKVLASVIQRLKKLGLTNDIRNLVARTLPNHNRQYLKEDTVHQRDLAALRNHHDLLCTLFWAAPPELRPGVHLIEKLVSPGSSHKEACLINLRAWSQLARFVVSSGEGSAAFKPFVSWQNNIFGQILDQYRSAASDIQQQILALPKDGPRIGDEVVESMVRQNRSVAMDVLFVSLKSSFEVLKLAPSLNVATYALNIYQLQQVFTRFDFTSRDFDWSIVNLALDVLEHYVARVEKAEPQYSSDSTDMSDSQDLEEATLLLDHNIAEKLFSLGRAMLELPAAERGYPSDVARCIEKMVKLSARVACRFISLGFTRTANYFSVGKYGLFRESPVKLGSPQRQFLPLFVATLIKNHVYDFNDVGATLFQLWMVSIVKPLRALAYENHLAEILKQRNLPYLEQVSVIPGIAPDYRSNFELFQSGISHMRKALREADSTVGRQLREEYAKILQSAMQKMKEDLGLLRPDPVEHRRYMDFVRRIIALIKSHGVGICVVDSFFTQPSADYSPPMEDPQLHTAGIIAYGVRLGEGDTMAVSQLFYYLFNNFKIALINDKLDEEVKILENAMGNAHVFSFVLARALPSIIWATSKIYEAWPLLDVFLAALKGLLTRSIVPREIGGDNLGHVASLLSNILTWFRTLRCTNDSDLTKIQLHIIAQLMDLAAVFQPSLMAHLYSSHKGTDNTALHQAYTSMVRFAEEAADYLDDINIFQPPPRRNRAVAAAALGDDDDDLIAAAAATAAAPRQPAAPVGRVHVALLCRGIPDFEAGSVFQSGRELDPQVDGFANEIVRDVRRNWVVAAGSISLNAPGGAGSRGSASSSSLSSSMAAPSSSTQSSSGPGTRYELLGEEALVGRLREGLRCWVPEGGVGGRKGRGRRKGRMEGEMVF</sequence>
<evidence type="ECO:0000313" key="2">
    <source>
        <dbReference type="EMBL" id="KAJ9157042.1"/>
    </source>
</evidence>
<dbReference type="EMBL" id="JANBVN010000046">
    <property type="protein sequence ID" value="KAJ9157042.1"/>
    <property type="molecule type" value="Genomic_DNA"/>
</dbReference>
<dbReference type="InterPro" id="IPR019021">
    <property type="entry name" value="Mms22"/>
</dbReference>
<dbReference type="GO" id="GO:0005634">
    <property type="term" value="C:nucleus"/>
    <property type="evidence" value="ECO:0007669"/>
    <property type="project" value="InterPro"/>
</dbReference>
<proteinExistence type="predicted"/>